<proteinExistence type="predicted"/>
<sequence>MHRYKGYKRKRRWGQLRFTVDNTTATALCIIRLFKQDISNPGYEPSRTKEPKLKFELQFTRKEFCGIEKGEHYDRYGMRRYLCIITKDKHLIIEDAVMTAAGINHNVLGTWYQLISQVMGYVNRWKVVENNPKLAKKVCYLHVSAENTCECHSLEDKTRENRNCLVLRSWSTYLLQQIHESVVIHDGVSFTDLSFHVPDDAGCDTKVNVSVEGTPNLRQLVEQFKQANGHVPRV</sequence>
<accession>H2YEN1</accession>
<protein>
    <submittedName>
        <fullName evidence="1">Uncharacterized protein</fullName>
    </submittedName>
</protein>
<dbReference type="AlphaFoldDB" id="H2YEN1"/>
<dbReference type="HOGENOM" id="CLU_1187313_0_0_1"/>
<organism evidence="1 2">
    <name type="scientific">Ciona savignyi</name>
    <name type="common">Pacific transparent sea squirt</name>
    <dbReference type="NCBI Taxonomy" id="51511"/>
    <lineage>
        <taxon>Eukaryota</taxon>
        <taxon>Metazoa</taxon>
        <taxon>Chordata</taxon>
        <taxon>Tunicata</taxon>
        <taxon>Ascidiacea</taxon>
        <taxon>Phlebobranchia</taxon>
        <taxon>Cionidae</taxon>
        <taxon>Ciona</taxon>
    </lineage>
</organism>
<dbReference type="Proteomes" id="UP000007875">
    <property type="component" value="Unassembled WGS sequence"/>
</dbReference>
<dbReference type="Ensembl" id="ENSCSAVT00000003836.1">
    <property type="protein sequence ID" value="ENSCSAVP00000003779.1"/>
    <property type="gene ID" value="ENSCSAVG00000002235.1"/>
</dbReference>
<evidence type="ECO:0000313" key="1">
    <source>
        <dbReference type="Ensembl" id="ENSCSAVP00000003779.1"/>
    </source>
</evidence>
<keyword evidence="2" id="KW-1185">Reference proteome</keyword>
<reference evidence="2" key="1">
    <citation type="submission" date="2003-08" db="EMBL/GenBank/DDBJ databases">
        <authorList>
            <person name="Birren B."/>
            <person name="Nusbaum C."/>
            <person name="Abebe A."/>
            <person name="Abouelleil A."/>
            <person name="Adekoya E."/>
            <person name="Ait-zahra M."/>
            <person name="Allen N."/>
            <person name="Allen T."/>
            <person name="An P."/>
            <person name="Anderson M."/>
            <person name="Anderson S."/>
            <person name="Arachchi H."/>
            <person name="Armbruster J."/>
            <person name="Bachantsang P."/>
            <person name="Baldwin J."/>
            <person name="Barry A."/>
            <person name="Bayul T."/>
            <person name="Blitshsteyn B."/>
            <person name="Bloom T."/>
            <person name="Blye J."/>
            <person name="Boguslavskiy L."/>
            <person name="Borowsky M."/>
            <person name="Boukhgalter B."/>
            <person name="Brunache A."/>
            <person name="Butler J."/>
            <person name="Calixte N."/>
            <person name="Calvo S."/>
            <person name="Camarata J."/>
            <person name="Campo K."/>
            <person name="Chang J."/>
            <person name="Cheshatsang Y."/>
            <person name="Citroen M."/>
            <person name="Collymore A."/>
            <person name="Considine T."/>
            <person name="Cook A."/>
            <person name="Cooke P."/>
            <person name="Corum B."/>
            <person name="Cuomo C."/>
            <person name="David R."/>
            <person name="Dawoe T."/>
            <person name="Degray S."/>
            <person name="Dodge S."/>
            <person name="Dooley K."/>
            <person name="Dorje P."/>
            <person name="Dorjee K."/>
            <person name="Dorris L."/>
            <person name="Duffey N."/>
            <person name="Dupes A."/>
            <person name="Elkins T."/>
            <person name="Engels R."/>
            <person name="Erickson J."/>
            <person name="Farina A."/>
            <person name="Faro S."/>
            <person name="Ferreira P."/>
            <person name="Fischer H."/>
            <person name="Fitzgerald M."/>
            <person name="Foley K."/>
            <person name="Gage D."/>
            <person name="Galagan J."/>
            <person name="Gearin G."/>
            <person name="Gnerre S."/>
            <person name="Gnirke A."/>
            <person name="Goyette A."/>
            <person name="Graham J."/>
            <person name="Grandbois E."/>
            <person name="Gyaltsen K."/>
            <person name="Hafez N."/>
            <person name="Hagopian D."/>
            <person name="Hagos B."/>
            <person name="Hall J."/>
            <person name="Hatcher B."/>
            <person name="Heller A."/>
            <person name="Higgins H."/>
            <person name="Honan T."/>
            <person name="Horn A."/>
            <person name="Houde N."/>
            <person name="Hughes L."/>
            <person name="Hulme W."/>
            <person name="Husby E."/>
            <person name="Iliev I."/>
            <person name="Jaffe D."/>
            <person name="Jones C."/>
            <person name="Kamal M."/>
            <person name="Kamat A."/>
            <person name="Kamvysselis M."/>
            <person name="Karlsson E."/>
            <person name="Kells C."/>
            <person name="Kieu A."/>
            <person name="Kisner P."/>
            <person name="Kodira C."/>
            <person name="Kulbokas E."/>
            <person name="Labutti K."/>
            <person name="Lama D."/>
            <person name="Landers T."/>
            <person name="Leger J."/>
            <person name="Levine S."/>
            <person name="Lewis D."/>
            <person name="Lewis T."/>
            <person name="Lindblad-toh K."/>
            <person name="Liu X."/>
            <person name="Lokyitsang T."/>
            <person name="Lokyitsang Y."/>
            <person name="Lucien O."/>
            <person name="Lui A."/>
            <person name="Ma L.J."/>
            <person name="Mabbitt R."/>
            <person name="Macdonald J."/>
            <person name="Maclean C."/>
            <person name="Major J."/>
            <person name="Manning J."/>
            <person name="Marabella R."/>
            <person name="Maru K."/>
            <person name="Matthews C."/>
            <person name="Mauceli E."/>
            <person name="Mccarthy M."/>
            <person name="Mcdonough S."/>
            <person name="Mcghee T."/>
            <person name="Meldrim J."/>
            <person name="Meneus L."/>
            <person name="Mesirov J."/>
            <person name="Mihalev A."/>
            <person name="Mihova T."/>
            <person name="Mikkelsen T."/>
            <person name="Mlenga V."/>
            <person name="Moru K."/>
            <person name="Mozes J."/>
            <person name="Mulrain L."/>
            <person name="Munson G."/>
            <person name="Naylor J."/>
            <person name="Newes C."/>
            <person name="Nguyen C."/>
            <person name="Nguyen N."/>
            <person name="Nguyen T."/>
            <person name="Nicol R."/>
            <person name="Nielsen C."/>
            <person name="Nizzari M."/>
            <person name="Norbu C."/>
            <person name="Norbu N."/>
            <person name="O'donnell P."/>
            <person name="Okoawo O."/>
            <person name="O'leary S."/>
            <person name="Omotosho B."/>
            <person name="O'neill K."/>
            <person name="Osman S."/>
            <person name="Parker S."/>
            <person name="Perrin D."/>
            <person name="Phunkhang P."/>
            <person name="Piqani B."/>
            <person name="Purcell S."/>
            <person name="Rachupka T."/>
            <person name="Ramasamy U."/>
            <person name="Rameau R."/>
            <person name="Ray V."/>
            <person name="Raymond C."/>
            <person name="Retta R."/>
            <person name="Richardson S."/>
            <person name="Rise C."/>
            <person name="Rodriguez J."/>
            <person name="Rogers J."/>
            <person name="Rogov P."/>
            <person name="Rutman M."/>
            <person name="Schupbach R."/>
            <person name="Seaman C."/>
            <person name="Settipalli S."/>
            <person name="Sharpe T."/>
            <person name="Sheridan J."/>
            <person name="Sherpa N."/>
            <person name="Shi J."/>
            <person name="Smirnov S."/>
            <person name="Smith C."/>
            <person name="Sougnez C."/>
            <person name="Spencer B."/>
            <person name="Stalker J."/>
            <person name="Stange-thomann N."/>
            <person name="Stavropoulos S."/>
            <person name="Stetson K."/>
            <person name="Stone C."/>
            <person name="Stone S."/>
            <person name="Stubbs M."/>
            <person name="Talamas J."/>
            <person name="Tchuinga P."/>
            <person name="Tenzing P."/>
            <person name="Tesfaye S."/>
            <person name="Theodore J."/>
            <person name="Thoulutsang Y."/>
            <person name="Topham K."/>
            <person name="Towey S."/>
            <person name="Tsamla T."/>
            <person name="Tsomo N."/>
            <person name="Vallee D."/>
            <person name="Vassiliev H."/>
            <person name="Venkataraman V."/>
            <person name="Vinson J."/>
            <person name="Vo A."/>
            <person name="Wade C."/>
            <person name="Wang S."/>
            <person name="Wangchuk T."/>
            <person name="Wangdi T."/>
            <person name="Whittaker C."/>
            <person name="Wilkinson J."/>
            <person name="Wu Y."/>
            <person name="Wyman D."/>
            <person name="Yadav S."/>
            <person name="Yang S."/>
            <person name="Yang X."/>
            <person name="Yeager S."/>
            <person name="Yee E."/>
            <person name="Young G."/>
            <person name="Zainoun J."/>
            <person name="Zembeck L."/>
            <person name="Zimmer A."/>
            <person name="Zody M."/>
            <person name="Lander E."/>
        </authorList>
    </citation>
    <scope>NUCLEOTIDE SEQUENCE [LARGE SCALE GENOMIC DNA]</scope>
</reference>
<reference evidence="1" key="2">
    <citation type="submission" date="2025-08" db="UniProtKB">
        <authorList>
            <consortium name="Ensembl"/>
        </authorList>
    </citation>
    <scope>IDENTIFICATION</scope>
</reference>
<reference evidence="1" key="3">
    <citation type="submission" date="2025-09" db="UniProtKB">
        <authorList>
            <consortium name="Ensembl"/>
        </authorList>
    </citation>
    <scope>IDENTIFICATION</scope>
</reference>
<name>H2YEN1_CIOSA</name>
<evidence type="ECO:0000313" key="2">
    <source>
        <dbReference type="Proteomes" id="UP000007875"/>
    </source>
</evidence>